<dbReference type="InterPro" id="IPR016181">
    <property type="entry name" value="Acyl_CoA_acyltransferase"/>
</dbReference>
<dbReference type="InterPro" id="IPR050832">
    <property type="entry name" value="Bact_Acetyltransf"/>
</dbReference>
<comment type="caution">
    <text evidence="6">The sequence shown here is derived from an EMBL/GenBank/DDBJ whole genome shotgun (WGS) entry which is preliminary data.</text>
</comment>
<dbReference type="PIRSF" id="PIRSF021524">
    <property type="entry name" value="MSH_acetyltransferase"/>
    <property type="match status" value="1"/>
</dbReference>
<feature type="binding site" evidence="4">
    <location>
        <position position="171"/>
    </location>
    <ligand>
        <name>1D-myo-inositol 2-(L-cysteinylamino)-2-deoxy-alpha-D-glucopyranoside</name>
        <dbReference type="ChEBI" id="CHEBI:58887"/>
    </ligand>
</feature>
<feature type="domain" description="N-acetyltransferase" evidence="5">
    <location>
        <begin position="1"/>
        <end position="134"/>
    </location>
</feature>
<comment type="catalytic activity">
    <reaction evidence="4">
        <text>1D-myo-inositol 2-(L-cysteinylamino)-2-deoxy-alpha-D-glucopyranoside + acetyl-CoA = mycothiol + CoA + H(+)</text>
        <dbReference type="Rhea" id="RHEA:26172"/>
        <dbReference type="ChEBI" id="CHEBI:15378"/>
        <dbReference type="ChEBI" id="CHEBI:16768"/>
        <dbReference type="ChEBI" id="CHEBI:57287"/>
        <dbReference type="ChEBI" id="CHEBI:57288"/>
        <dbReference type="ChEBI" id="CHEBI:58887"/>
        <dbReference type="EC" id="2.3.1.189"/>
    </reaction>
</comment>
<protein>
    <recommendedName>
        <fullName evidence="4">Mycothiol acetyltransferase</fullName>
        <shortName evidence="4">MSH acetyltransferase</shortName>
        <ecNumber evidence="4">2.3.1.189</ecNumber>
    </recommendedName>
    <alternativeName>
        <fullName evidence="4">Mycothiol synthase</fullName>
    </alternativeName>
</protein>
<dbReference type="GO" id="GO:0010125">
    <property type="term" value="P:mycothiol biosynthetic process"/>
    <property type="evidence" value="ECO:0007669"/>
    <property type="project" value="UniProtKB-UniRule"/>
</dbReference>
<dbReference type="GO" id="GO:0035447">
    <property type="term" value="F:mycothiol synthase activity"/>
    <property type="evidence" value="ECO:0007669"/>
    <property type="project" value="UniProtKB-UniRule"/>
</dbReference>
<reference evidence="6" key="1">
    <citation type="submission" date="2020-03" db="EMBL/GenBank/DDBJ databases">
        <title>Draft sequencing of Calidifontibacter sp. DB0510.</title>
        <authorList>
            <person name="Kim D.-U."/>
        </authorList>
    </citation>
    <scope>NUCLEOTIDE SEQUENCE</scope>
    <source>
        <strain evidence="6">DB0510</strain>
    </source>
</reference>
<dbReference type="Proteomes" id="UP000744769">
    <property type="component" value="Unassembled WGS sequence"/>
</dbReference>
<dbReference type="InterPro" id="IPR000182">
    <property type="entry name" value="GNAT_dom"/>
</dbReference>
<accession>A0A967E8R1</accession>
<sequence>MPTLTPQDAAAIRELATTAADADGVAPLSEATLLALAGDDPHDTHWLTPRSRGGMAAYAHLRVEDDGSAWAELVVHPDERRAGLGEQFLGEVREAAPEVRCWAHGDLPPARALAAKAGLQPVRTLLVLSRRDVPAIEDPVAPEGFSVRPFTEADADDWLAVNARAFAHHPEQGRLTRADLDQRIAQPWFDPAGLLLVRDDATGALAASHWTKVADPGSGVGEVYVVAVDPAYQGRGLGRFVTRIGLAHLRDRGVREIELYVEGDNAPALATYRREGFTERERHVMYAAGSSLTP</sequence>
<feature type="binding site" evidence="4">
    <location>
        <position position="212"/>
    </location>
    <ligand>
        <name>1D-myo-inositol 2-(L-cysteinylamino)-2-deoxy-alpha-D-glucopyranoside</name>
        <dbReference type="ChEBI" id="CHEBI:58887"/>
    </ligand>
</feature>
<dbReference type="RefSeq" id="WP_166195163.1">
    <property type="nucleotide sequence ID" value="NZ_JAAOIV010000004.1"/>
</dbReference>
<feature type="binding site" evidence="4">
    <location>
        <begin position="73"/>
        <end position="75"/>
    </location>
    <ligand>
        <name>acetyl-CoA</name>
        <dbReference type="ChEBI" id="CHEBI:57288"/>
        <label>1</label>
    </ligand>
</feature>
<feature type="binding site" evidence="4">
    <location>
        <begin position="233"/>
        <end position="239"/>
    </location>
    <ligand>
        <name>acetyl-CoA</name>
        <dbReference type="ChEBI" id="CHEBI:57288"/>
        <label>2</label>
    </ligand>
</feature>
<feature type="domain" description="N-acetyltransferase" evidence="5">
    <location>
        <begin position="145"/>
        <end position="294"/>
    </location>
</feature>
<dbReference type="EMBL" id="JAAOIV010000004">
    <property type="protein sequence ID" value="NHN55502.1"/>
    <property type="molecule type" value="Genomic_DNA"/>
</dbReference>
<comment type="function">
    <text evidence="4">Catalyzes the transfer of acetyl from acetyl-CoA to desacetylmycothiol (Cys-GlcN-Ins) to form mycothiol.</text>
</comment>
<evidence type="ECO:0000313" key="6">
    <source>
        <dbReference type="EMBL" id="NHN55502.1"/>
    </source>
</evidence>
<evidence type="ECO:0000256" key="4">
    <source>
        <dbReference type="HAMAP-Rule" id="MF_01698"/>
    </source>
</evidence>
<comment type="subunit">
    <text evidence="4">Monomer.</text>
</comment>
<evidence type="ECO:0000259" key="5">
    <source>
        <dbReference type="PROSITE" id="PS51186"/>
    </source>
</evidence>
<feature type="binding site" evidence="4">
    <location>
        <position position="222"/>
    </location>
    <ligand>
        <name>1D-myo-inositol 2-(L-cysteinylamino)-2-deoxy-alpha-D-glucopyranoside</name>
        <dbReference type="ChEBI" id="CHEBI:58887"/>
    </ligand>
</feature>
<evidence type="ECO:0000256" key="3">
    <source>
        <dbReference type="ARBA" id="ARBA00023315"/>
    </source>
</evidence>
<dbReference type="PROSITE" id="PS51186">
    <property type="entry name" value="GNAT"/>
    <property type="match status" value="2"/>
</dbReference>
<dbReference type="NCBIfam" id="TIGR03448">
    <property type="entry name" value="mycothiol_MshD"/>
    <property type="match status" value="1"/>
</dbReference>
<proteinExistence type="inferred from homology"/>
<dbReference type="SUPFAM" id="SSF55729">
    <property type="entry name" value="Acyl-CoA N-acyltransferases (Nat)"/>
    <property type="match status" value="1"/>
</dbReference>
<dbReference type="EC" id="2.3.1.189" evidence="4"/>
<gene>
    <name evidence="4 6" type="primary">mshD</name>
    <name evidence="6" type="ORF">G9U51_06870</name>
</gene>
<feature type="binding site" evidence="4">
    <location>
        <begin position="226"/>
        <end position="228"/>
    </location>
    <ligand>
        <name>acetyl-CoA</name>
        <dbReference type="ChEBI" id="CHEBI:57288"/>
        <label>2</label>
    </ligand>
</feature>
<evidence type="ECO:0000256" key="1">
    <source>
        <dbReference type="ARBA" id="ARBA00022679"/>
    </source>
</evidence>
<dbReference type="HAMAP" id="MF_01698">
    <property type="entry name" value="MshD"/>
    <property type="match status" value="1"/>
</dbReference>
<comment type="similarity">
    <text evidence="4">Belongs to the acetyltransferase family. MshD subfamily.</text>
</comment>
<name>A0A967E8R1_9MICO</name>
<keyword evidence="3 4" id="KW-0012">Acyltransferase</keyword>
<dbReference type="CDD" id="cd04301">
    <property type="entry name" value="NAT_SF"/>
    <property type="match status" value="1"/>
</dbReference>
<organism evidence="6 7">
    <name type="scientific">Metallococcus carri</name>
    <dbReference type="NCBI Taxonomy" id="1656884"/>
    <lineage>
        <taxon>Bacteria</taxon>
        <taxon>Bacillati</taxon>
        <taxon>Actinomycetota</taxon>
        <taxon>Actinomycetes</taxon>
        <taxon>Micrococcales</taxon>
        <taxon>Dermacoccaceae</taxon>
        <taxon>Metallococcus</taxon>
    </lineage>
</organism>
<dbReference type="Pfam" id="PF00583">
    <property type="entry name" value="Acetyltransf_1"/>
    <property type="match status" value="2"/>
</dbReference>
<feature type="binding site" evidence="4">
    <location>
        <position position="260"/>
    </location>
    <ligand>
        <name>1D-myo-inositol 2-(L-cysteinylamino)-2-deoxy-alpha-D-glucopyranoside</name>
        <dbReference type="ChEBI" id="CHEBI:58887"/>
    </ligand>
</feature>
<evidence type="ECO:0000256" key="2">
    <source>
        <dbReference type="ARBA" id="ARBA00022737"/>
    </source>
</evidence>
<feature type="binding site" evidence="4">
    <location>
        <position position="30"/>
    </location>
    <ligand>
        <name>1D-myo-inositol 2-(L-cysteinylamino)-2-deoxy-alpha-D-glucopyranoside</name>
        <dbReference type="ChEBI" id="CHEBI:58887"/>
    </ligand>
</feature>
<keyword evidence="1 4" id="KW-0808">Transferase</keyword>
<comment type="caution">
    <text evidence="4">Lacks conserved residue(s) required for the propagation of feature annotation.</text>
</comment>
<dbReference type="Gene3D" id="3.40.630.30">
    <property type="match status" value="1"/>
</dbReference>
<keyword evidence="7" id="KW-1185">Reference proteome</keyword>
<evidence type="ECO:0000313" key="7">
    <source>
        <dbReference type="Proteomes" id="UP000744769"/>
    </source>
</evidence>
<keyword evidence="2 4" id="KW-0677">Repeat</keyword>
<dbReference type="InterPro" id="IPR017813">
    <property type="entry name" value="Mycothiol_AcTrfase"/>
</dbReference>
<dbReference type="PANTHER" id="PTHR43877">
    <property type="entry name" value="AMINOALKYLPHOSPHONATE N-ACETYLTRANSFERASE-RELATED-RELATED"/>
    <property type="match status" value="1"/>
</dbReference>
<dbReference type="AlphaFoldDB" id="A0A967E8R1"/>